<keyword evidence="2 3" id="KW-0786">Thiamine pyrophosphate</keyword>
<protein>
    <submittedName>
        <fullName evidence="7">Pyruvate oxidase</fullName>
        <ecNumber evidence="7">2.2.1.6</ecNumber>
    </submittedName>
</protein>
<dbReference type="InterPro" id="IPR047210">
    <property type="entry name" value="TPP_PYR_POXB-like"/>
</dbReference>
<gene>
    <name evidence="7" type="ORF">BN381_90005</name>
</gene>
<dbReference type="Gene3D" id="3.40.50.970">
    <property type="match status" value="2"/>
</dbReference>
<dbReference type="CDD" id="cd07039">
    <property type="entry name" value="TPP_PYR_POX"/>
    <property type="match status" value="1"/>
</dbReference>
<dbReference type="PANTHER" id="PTHR42981">
    <property type="entry name" value="PYRUVATE DEHYDROGENASE [UBIQUINONE]"/>
    <property type="match status" value="1"/>
</dbReference>
<dbReference type="InterPro" id="IPR011766">
    <property type="entry name" value="TPP_enzyme_TPP-bd"/>
</dbReference>
<dbReference type="GO" id="GO:0000287">
    <property type="term" value="F:magnesium ion binding"/>
    <property type="evidence" value="ECO:0007669"/>
    <property type="project" value="InterPro"/>
</dbReference>
<proteinExistence type="inferred from homology"/>
<evidence type="ECO:0000313" key="8">
    <source>
        <dbReference type="Proteomes" id="UP000018291"/>
    </source>
</evidence>
<dbReference type="GO" id="GO:0003984">
    <property type="term" value="F:acetolactate synthase activity"/>
    <property type="evidence" value="ECO:0007669"/>
    <property type="project" value="UniProtKB-EC"/>
</dbReference>
<organism evidence="7 8">
    <name type="scientific">Candidatus Neomicrothrix parvicella RN1</name>
    <dbReference type="NCBI Taxonomy" id="1229780"/>
    <lineage>
        <taxon>Bacteria</taxon>
        <taxon>Bacillati</taxon>
        <taxon>Actinomycetota</taxon>
        <taxon>Acidimicrobiia</taxon>
        <taxon>Acidimicrobiales</taxon>
        <taxon>Microthrixaceae</taxon>
        <taxon>Candidatus Neomicrothrix</taxon>
    </lineage>
</organism>
<dbReference type="SUPFAM" id="SSF52518">
    <property type="entry name" value="Thiamin diphosphate-binding fold (THDP-binding)"/>
    <property type="match status" value="2"/>
</dbReference>
<evidence type="ECO:0000256" key="3">
    <source>
        <dbReference type="RuleBase" id="RU362132"/>
    </source>
</evidence>
<dbReference type="Pfam" id="PF00205">
    <property type="entry name" value="TPP_enzyme_M"/>
    <property type="match status" value="1"/>
</dbReference>
<comment type="similarity">
    <text evidence="1 3">Belongs to the TPP enzyme family.</text>
</comment>
<evidence type="ECO:0000259" key="6">
    <source>
        <dbReference type="Pfam" id="PF02776"/>
    </source>
</evidence>
<dbReference type="HOGENOM" id="CLU_013748_3_0_11"/>
<comment type="caution">
    <text evidence="7">The sequence shown here is derived from an EMBL/GenBank/DDBJ whole genome shotgun (WGS) entry which is preliminary data.</text>
</comment>
<keyword evidence="8" id="KW-1185">Reference proteome</keyword>
<dbReference type="GO" id="GO:0030976">
    <property type="term" value="F:thiamine pyrophosphate binding"/>
    <property type="evidence" value="ECO:0007669"/>
    <property type="project" value="InterPro"/>
</dbReference>
<dbReference type="Proteomes" id="UP000018291">
    <property type="component" value="Unassembled WGS sequence"/>
</dbReference>
<dbReference type="InterPro" id="IPR000399">
    <property type="entry name" value="TPP-bd_CS"/>
</dbReference>
<dbReference type="RefSeq" id="WP_012231352.1">
    <property type="nucleotide sequence ID" value="NZ_HG422565.1"/>
</dbReference>
<feature type="domain" description="Thiamine pyrophosphate enzyme N-terminal TPP-binding" evidence="6">
    <location>
        <begin position="3"/>
        <end position="122"/>
    </location>
</feature>
<dbReference type="EMBL" id="CANL01000087">
    <property type="protein sequence ID" value="CCM65934.1"/>
    <property type="molecule type" value="Genomic_DNA"/>
</dbReference>
<sequence length="605" mass="64337">MANVSDYIVQRIQEWGVDLVFGYPGDGINGVVGAIDRSDGAVRFVQVAHEELGSFGACAYAKYHDDPDAVGVCLSTGGPGAAHLMVGLYDAKADHQPVVAIVGQVARRSIGGSYHQELDLLTMVAGVADYVVEVSTPAQVRQSVDRAFRTALADRTVAVVILPSDVQEADAVPTPERSRGAIYTGTSYQRSAPLPSDEQLDAAAEILNTGRKVALLVGAGALGEGDAVLEVADRLGAGVVKALLGKAVVSDDHPNVTGHLGLLGTRASFELMQGCDTLFMIGTSFPYADWLPPDGAVRTVQVDIDAAQIGLHYPADVGLVGDTGRTLAALLPRLQRTDDRSFVDEVATWRRRDDAIHEQRALSDHTPITPQRPFWEANLRLPDDAVISADSGTSANWFARYIHPRGTQKTSVSGNLGSMVPGAAYALAAKFACPDRLSVGFVGDGAMQMLGINALITAKHYYDTWDDPRMVLCVLNNGDLNQVTWEMRAMAGNPRFEGSQALPEFPFADYAELLGLVGVRVEEPDAVGAAWDTVLAADRPAVLEVMCDPNVPTVPGHLTIGEATNYIEALAKGDPDAAQVVLQSARELWESASGTMKAAISERLG</sequence>
<dbReference type="PANTHER" id="PTHR42981:SF2">
    <property type="entry name" value="PYRUVATE DEHYDROGENASE [UBIQUINONE]"/>
    <property type="match status" value="1"/>
</dbReference>
<dbReference type="Gene3D" id="3.40.50.1220">
    <property type="entry name" value="TPP-binding domain"/>
    <property type="match status" value="1"/>
</dbReference>
<dbReference type="PROSITE" id="PS00187">
    <property type="entry name" value="TPP_ENZYMES"/>
    <property type="match status" value="1"/>
</dbReference>
<evidence type="ECO:0000313" key="7">
    <source>
        <dbReference type="EMBL" id="CCM65934.1"/>
    </source>
</evidence>
<dbReference type="AlphaFoldDB" id="R4Z4U0"/>
<dbReference type="EC" id="2.2.1.6" evidence="7"/>
<evidence type="ECO:0000256" key="2">
    <source>
        <dbReference type="ARBA" id="ARBA00023052"/>
    </source>
</evidence>
<dbReference type="Pfam" id="PF02776">
    <property type="entry name" value="TPP_enzyme_N"/>
    <property type="match status" value="1"/>
</dbReference>
<dbReference type="NCBIfam" id="NF006129">
    <property type="entry name" value="PRK08273.1"/>
    <property type="match status" value="1"/>
</dbReference>
<dbReference type="OrthoDB" id="4494979at2"/>
<reference evidence="7 8" key="1">
    <citation type="journal article" date="2013" name="ISME J.">
        <title>Metabolic model for the filamentous 'Candidatus Microthrix parvicella' based on genomic and metagenomic analyses.</title>
        <authorList>
            <person name="Jon McIlroy S."/>
            <person name="Kristiansen R."/>
            <person name="Albertsen M."/>
            <person name="Michael Karst S."/>
            <person name="Rossetti S."/>
            <person name="Lund Nielsen J."/>
            <person name="Tandoi V."/>
            <person name="James Seviour R."/>
            <person name="Nielsen P.H."/>
        </authorList>
    </citation>
    <scope>NUCLEOTIDE SEQUENCE [LARGE SCALE GENOMIC DNA]</scope>
    <source>
        <strain evidence="7 8">RN1</strain>
    </source>
</reference>
<dbReference type="eggNOG" id="COG0028">
    <property type="taxonomic scope" value="Bacteria"/>
</dbReference>
<dbReference type="Pfam" id="PF02775">
    <property type="entry name" value="TPP_enzyme_C"/>
    <property type="match status" value="1"/>
</dbReference>
<feature type="domain" description="Thiamine pyrophosphate enzyme TPP-binding" evidence="5">
    <location>
        <begin position="390"/>
        <end position="545"/>
    </location>
</feature>
<dbReference type="InterPro" id="IPR047211">
    <property type="entry name" value="POXB-like"/>
</dbReference>
<dbReference type="InterPro" id="IPR029061">
    <property type="entry name" value="THDP-binding"/>
</dbReference>
<dbReference type="SUPFAM" id="SSF52467">
    <property type="entry name" value="DHS-like NAD/FAD-binding domain"/>
    <property type="match status" value="1"/>
</dbReference>
<dbReference type="InterPro" id="IPR012001">
    <property type="entry name" value="Thiamin_PyroP_enz_TPP-bd_dom"/>
</dbReference>
<dbReference type="STRING" id="1229780.BN381_90005"/>
<accession>R4Z4U0</accession>
<evidence type="ECO:0000259" key="5">
    <source>
        <dbReference type="Pfam" id="PF02775"/>
    </source>
</evidence>
<keyword evidence="7" id="KW-0808">Transferase</keyword>
<feature type="domain" description="Thiamine pyrophosphate enzyme central" evidence="4">
    <location>
        <begin position="200"/>
        <end position="330"/>
    </location>
</feature>
<name>R4Z4U0_9ACTN</name>
<dbReference type="InterPro" id="IPR012000">
    <property type="entry name" value="Thiamin_PyroP_enz_cen_dom"/>
</dbReference>
<dbReference type="InterPro" id="IPR029035">
    <property type="entry name" value="DHS-like_NAD/FAD-binding_dom"/>
</dbReference>
<evidence type="ECO:0000259" key="4">
    <source>
        <dbReference type="Pfam" id="PF00205"/>
    </source>
</evidence>
<keyword evidence="7" id="KW-0670">Pyruvate</keyword>
<evidence type="ECO:0000256" key="1">
    <source>
        <dbReference type="ARBA" id="ARBA00007812"/>
    </source>
</evidence>